<evidence type="ECO:0008006" key="3">
    <source>
        <dbReference type="Google" id="ProtNLM"/>
    </source>
</evidence>
<feature type="non-terminal residue" evidence="2">
    <location>
        <position position="189"/>
    </location>
</feature>
<proteinExistence type="predicted"/>
<dbReference type="EMBL" id="BARU01013729">
    <property type="protein sequence ID" value="GAH40201.1"/>
    <property type="molecule type" value="Genomic_DNA"/>
</dbReference>
<gene>
    <name evidence="2" type="ORF">S03H2_24623</name>
</gene>
<evidence type="ECO:0000256" key="1">
    <source>
        <dbReference type="SAM" id="Coils"/>
    </source>
</evidence>
<accession>X1F3I8</accession>
<dbReference type="AlphaFoldDB" id="X1F3I8"/>
<evidence type="ECO:0000313" key="2">
    <source>
        <dbReference type="EMBL" id="GAH40201.1"/>
    </source>
</evidence>
<protein>
    <recommendedName>
        <fullName evidence="3">V-type ATP synthase subunit I</fullName>
    </recommendedName>
</protein>
<organism evidence="2">
    <name type="scientific">marine sediment metagenome</name>
    <dbReference type="NCBI Taxonomy" id="412755"/>
    <lineage>
        <taxon>unclassified sequences</taxon>
        <taxon>metagenomes</taxon>
        <taxon>ecological metagenomes</taxon>
    </lineage>
</organism>
<feature type="coiled-coil region" evidence="1">
    <location>
        <begin position="93"/>
        <end position="130"/>
    </location>
</feature>
<feature type="non-terminal residue" evidence="2">
    <location>
        <position position="1"/>
    </location>
</feature>
<reference evidence="2" key="1">
    <citation type="journal article" date="2014" name="Front. Microbiol.">
        <title>High frequency of phylogenetically diverse reductive dehalogenase-homologous genes in deep subseafloor sedimentary metagenomes.</title>
        <authorList>
            <person name="Kawai M."/>
            <person name="Futagami T."/>
            <person name="Toyoda A."/>
            <person name="Takaki Y."/>
            <person name="Nishi S."/>
            <person name="Hori S."/>
            <person name="Arai W."/>
            <person name="Tsubouchi T."/>
            <person name="Morono Y."/>
            <person name="Uchiyama I."/>
            <person name="Ito T."/>
            <person name="Fujiyama A."/>
            <person name="Inagaki F."/>
            <person name="Takami H."/>
        </authorList>
    </citation>
    <scope>NUCLEOTIDE SEQUENCE</scope>
    <source>
        <strain evidence="2">Expedition CK06-06</strain>
    </source>
</reference>
<comment type="caution">
    <text evidence="2">The sequence shown here is derived from an EMBL/GenBank/DDBJ whole genome shotgun (WGS) entry which is preliminary data.</text>
</comment>
<sequence>RLLQSWKEVTFPLEKLQKDKYLSYQLGIIPRENKIPLQEELEKQKEICYLDIIREEEGIAYFMLIFFKEYYLKIDSILQKLKVAKVQLKASPKEELKDIADKTNQTMERLNEIEKELEKISQEKTKLMSIYDHLQHLLKERKVSIRSRFTPYTFSVGGWIKKTDVDRLKEGLKSLPALEIVTRVPYKKE</sequence>
<keyword evidence="1" id="KW-0175">Coiled coil</keyword>
<name>X1F3I8_9ZZZZ</name>